<reference evidence="1" key="1">
    <citation type="journal article" date="2020" name="Phytopathology">
        <title>Genome Sequence Resources of Colletotrichum truncatum, C. plurivorum, C. musicola, and C. sojae: Four Species Pathogenic to Soybean (Glycine max).</title>
        <authorList>
            <person name="Rogerio F."/>
            <person name="Boufleur T.R."/>
            <person name="Ciampi-Guillardi M."/>
            <person name="Sukno S.A."/>
            <person name="Thon M.R."/>
            <person name="Massola Junior N.S."/>
            <person name="Baroncelli R."/>
        </authorList>
    </citation>
    <scope>NUCLEOTIDE SEQUENCE</scope>
    <source>
        <strain evidence="1">LFN0074</strain>
    </source>
</reference>
<dbReference type="Proteomes" id="UP000639643">
    <property type="component" value="Unassembled WGS sequence"/>
</dbReference>
<protein>
    <submittedName>
        <fullName evidence="1">Uncharacterized protein</fullName>
    </submittedName>
</protein>
<accession>A0A8H6K1Q1</accession>
<name>A0A8H6K1Q1_9PEZI</name>
<dbReference type="EMBL" id="WIGM01000516">
    <property type="protein sequence ID" value="KAF6823093.1"/>
    <property type="molecule type" value="Genomic_DNA"/>
</dbReference>
<gene>
    <name evidence="1" type="ORF">CMUS01_10834</name>
</gene>
<comment type="caution">
    <text evidence="1">The sequence shown here is derived from an EMBL/GenBank/DDBJ whole genome shotgun (WGS) entry which is preliminary data.</text>
</comment>
<sequence length="77" mass="8251">MHLLLTGNIPTTTVDVGVVDETDRTPPFQCYCLLSTLTVRTACPFFWALKVNLRSSTGLPLSIHSTSPGSGCLLGLD</sequence>
<keyword evidence="2" id="KW-1185">Reference proteome</keyword>
<organism evidence="1 2">
    <name type="scientific">Colletotrichum musicola</name>
    <dbReference type="NCBI Taxonomy" id="2175873"/>
    <lineage>
        <taxon>Eukaryota</taxon>
        <taxon>Fungi</taxon>
        <taxon>Dikarya</taxon>
        <taxon>Ascomycota</taxon>
        <taxon>Pezizomycotina</taxon>
        <taxon>Sordariomycetes</taxon>
        <taxon>Hypocreomycetidae</taxon>
        <taxon>Glomerellales</taxon>
        <taxon>Glomerellaceae</taxon>
        <taxon>Colletotrichum</taxon>
        <taxon>Colletotrichum orchidearum species complex</taxon>
    </lineage>
</organism>
<evidence type="ECO:0000313" key="1">
    <source>
        <dbReference type="EMBL" id="KAF6823093.1"/>
    </source>
</evidence>
<proteinExistence type="predicted"/>
<evidence type="ECO:0000313" key="2">
    <source>
        <dbReference type="Proteomes" id="UP000639643"/>
    </source>
</evidence>
<dbReference type="AlphaFoldDB" id="A0A8H6K1Q1"/>